<sequence length="257" mass="29307">MVLIIPAIELRNGQCRRCVQGPAGTEEYYTQFQRHPERMAQLLRQENARSLHVVDLDGLESGIPSEENARAIERIVDAVDIPIEYFSVFRTADECERWLQRGVYRLVISELVVTHPEAARRLVDRYTPSRIVLGVRARTRLVSVGGEMLRDVDLALRAKALGLRRVIYSDIEWEGTYMGPDFEVITRFAQDVQMSITIAGGIDSPQELWRCNTLRSVGVDSVIVGRALAENRFPCQHIWRLVESQLEKKSGGWQKKS</sequence>
<dbReference type="InterPro" id="IPR044524">
    <property type="entry name" value="Isoase_HisA-like"/>
</dbReference>
<dbReference type="Gene3D" id="3.20.20.70">
    <property type="entry name" value="Aldolase class I"/>
    <property type="match status" value="1"/>
</dbReference>
<dbReference type="GO" id="GO:0000105">
    <property type="term" value="P:L-histidine biosynthetic process"/>
    <property type="evidence" value="ECO:0007669"/>
    <property type="project" value="UniProtKB-KW"/>
</dbReference>
<evidence type="ECO:0000256" key="5">
    <source>
        <dbReference type="RuleBase" id="RU003657"/>
    </source>
</evidence>
<accession>H5SBM9</accession>
<dbReference type="PANTHER" id="PTHR43090:SF2">
    <property type="entry name" value="1-(5-PHOSPHORIBOSYL)-5-[(5-PHOSPHORIBOSYLAMINO)METHYLIDENEAMINO] IMIDAZOLE-4-CARBOXAMIDE ISOMERASE"/>
    <property type="match status" value="1"/>
</dbReference>
<evidence type="ECO:0000256" key="2">
    <source>
        <dbReference type="ARBA" id="ARBA00022605"/>
    </source>
</evidence>
<keyword evidence="2 5" id="KW-0028">Amino-acid biosynthesis</keyword>
<reference evidence="6" key="1">
    <citation type="journal article" date="2005" name="Environ. Microbiol.">
        <title>Genetic and functional properties of uncultivated thermophilic crenarchaeotes from a subsurface gold mine as revealed by analysis of genome fragments.</title>
        <authorList>
            <person name="Nunoura T."/>
            <person name="Hirayama H."/>
            <person name="Takami H."/>
            <person name="Oida H."/>
            <person name="Nishi S."/>
            <person name="Shimamura S."/>
            <person name="Suzuki Y."/>
            <person name="Inagaki F."/>
            <person name="Takai K."/>
            <person name="Nealson K.H."/>
            <person name="Horikoshi K."/>
        </authorList>
    </citation>
    <scope>NUCLEOTIDE SEQUENCE</scope>
</reference>
<dbReference type="InterPro" id="IPR013785">
    <property type="entry name" value="Aldolase_TIM"/>
</dbReference>
<dbReference type="Pfam" id="PF00977">
    <property type="entry name" value="His_biosynth"/>
    <property type="match status" value="1"/>
</dbReference>
<evidence type="ECO:0000256" key="1">
    <source>
        <dbReference type="ARBA" id="ARBA00009667"/>
    </source>
</evidence>
<organism evidence="6">
    <name type="scientific">uncultured Bacteroidota bacterium</name>
    <dbReference type="NCBI Taxonomy" id="152509"/>
    <lineage>
        <taxon>Bacteria</taxon>
        <taxon>Pseudomonadati</taxon>
        <taxon>Bacteroidota</taxon>
        <taxon>environmental samples</taxon>
    </lineage>
</organism>
<dbReference type="AlphaFoldDB" id="H5SBM9"/>
<keyword evidence="6" id="KW-0413">Isomerase</keyword>
<keyword evidence="3 5" id="KW-0368">Histidine biosynthesis</keyword>
<dbReference type="GO" id="GO:0005737">
    <property type="term" value="C:cytoplasm"/>
    <property type="evidence" value="ECO:0007669"/>
    <property type="project" value="TreeGrafter"/>
</dbReference>
<dbReference type="InterPro" id="IPR011060">
    <property type="entry name" value="RibuloseP-bd_barrel"/>
</dbReference>
<dbReference type="PANTHER" id="PTHR43090">
    <property type="entry name" value="1-(5-PHOSPHORIBOSYL)-5-[(5-PHOSPHORIBOSYLAMINO)METHYLIDENEAMINO] IMIDAZOLE-4-CARBOXAMIDE ISOMERASE"/>
    <property type="match status" value="1"/>
</dbReference>
<dbReference type="InterPro" id="IPR006062">
    <property type="entry name" value="His_biosynth"/>
</dbReference>
<evidence type="ECO:0000256" key="3">
    <source>
        <dbReference type="ARBA" id="ARBA00023102"/>
    </source>
</evidence>
<reference evidence="6" key="2">
    <citation type="journal article" date="2012" name="PLoS ONE">
        <title>A Deeply Branching Thermophilic Bacterium with an Ancient Acetyl-CoA Pathway Dominates a Subsurface Ecosystem.</title>
        <authorList>
            <person name="Takami H."/>
            <person name="Noguchi H."/>
            <person name="Takaki Y."/>
            <person name="Uchiyama I."/>
            <person name="Toyoda A."/>
            <person name="Nishi S."/>
            <person name="Chee G.-J."/>
            <person name="Arai W."/>
            <person name="Nunoura T."/>
            <person name="Itoh T."/>
            <person name="Hattori M."/>
            <person name="Takai K."/>
        </authorList>
    </citation>
    <scope>NUCLEOTIDE SEQUENCE</scope>
</reference>
<proteinExistence type="inferred from homology"/>
<dbReference type="SUPFAM" id="SSF51366">
    <property type="entry name" value="Ribulose-phoshate binding barrel"/>
    <property type="match status" value="1"/>
</dbReference>
<protein>
    <submittedName>
        <fullName evidence="6">Phosphoribosylformimino-5-aminoimidazole carboxamide ribotide isomerase</fullName>
    </submittedName>
</protein>
<evidence type="ECO:0000313" key="6">
    <source>
        <dbReference type="EMBL" id="BAL53565.1"/>
    </source>
</evidence>
<dbReference type="EMBL" id="AP011661">
    <property type="protein sequence ID" value="BAL53565.1"/>
    <property type="molecule type" value="Genomic_DNA"/>
</dbReference>
<evidence type="ECO:0000256" key="4">
    <source>
        <dbReference type="ARBA" id="ARBA00029440"/>
    </source>
</evidence>
<gene>
    <name evidence="6" type="ORF">HGMM_F07E12C12</name>
</gene>
<name>H5SBM9_9BACT</name>
<comment type="similarity">
    <text evidence="1 5">Belongs to the HisA/HisF family.</text>
</comment>
<dbReference type="GO" id="GO:0003949">
    <property type="term" value="F:1-(5-phosphoribosyl)-5-[(5-phosphoribosylamino)methylideneamino]imidazole-4-carboxamide isomerase activity"/>
    <property type="evidence" value="ECO:0007669"/>
    <property type="project" value="InterPro"/>
</dbReference>
<dbReference type="GO" id="GO:0000162">
    <property type="term" value="P:L-tryptophan biosynthetic process"/>
    <property type="evidence" value="ECO:0007669"/>
    <property type="project" value="TreeGrafter"/>
</dbReference>
<comment type="pathway">
    <text evidence="4">Amino-acid biosynthesis.</text>
</comment>